<comment type="caution">
    <text evidence="2">The sequence shown here is derived from an EMBL/GenBank/DDBJ whole genome shotgun (WGS) entry which is preliminary data.</text>
</comment>
<dbReference type="Gene3D" id="3.30.420.10">
    <property type="entry name" value="Ribonuclease H-like superfamily/Ribonuclease H"/>
    <property type="match status" value="1"/>
</dbReference>
<dbReference type="Proteomes" id="UP000585474">
    <property type="component" value="Unassembled WGS sequence"/>
</dbReference>
<protein>
    <recommendedName>
        <fullName evidence="4">RNase H type-1 domain-containing protein</fullName>
    </recommendedName>
</protein>
<evidence type="ECO:0000256" key="1">
    <source>
        <dbReference type="SAM" id="MobiDB-lite"/>
    </source>
</evidence>
<feature type="region of interest" description="Disordered" evidence="1">
    <location>
        <begin position="1"/>
        <end position="21"/>
    </location>
</feature>
<evidence type="ECO:0000313" key="2">
    <source>
        <dbReference type="EMBL" id="GFS37343.1"/>
    </source>
</evidence>
<sequence length="574" mass="65536">MHLRSRCLPRSSDNISLDNRAHPMANTSQASDLEGFHRALVIVDALIRQTEPPFIERVLRARVFSKFKLSTQFEIYKGKTDPMDHLNSYKSLMSLENCSNEVMCKALHRQLHELQNQTEECLSPLHRSPKGNRGLERLQEDMAIGEEEIYNLSSLVVDAHPPITFSNDDLRSLYLPHDDALVILAVIANFNVQRMLVDNGSSADILLISAFDQMTIGLDKLHPFHTPLVGFKENMTHSLRWIKLPVTLGTDPHQITVCQDFIVVDCPSPYNAILGHPTLRGLMLQIPSGEQMEHVIQIGFKATNNEAEYETLLASLKVAAELGVDSLDVFNDSQLVLRDFKIRQILREENKKIDALANLVLAFDFILDRTIPLEYLSCPSIEVAKSAYQANTGPTWLDNIIVYLKTRVLPSNKLQARWIQYRSAKFCILNGILYKQSFSGPLLRCLRPNEVDYVMREIHEGICGNHSGARSLMKKAILQESVILVVIGIPSFRTSNFNKENNEPELRPNLDLLDERRESTEIRQEPNAEKIGPTWEGSYKVIKISRLRTYWLEDTSRKALSHPWNTEHLKKYYK</sequence>
<dbReference type="AlphaFoldDB" id="A0A7J0DKT1"/>
<dbReference type="PANTHER" id="PTHR48475">
    <property type="entry name" value="RIBONUCLEASE H"/>
    <property type="match status" value="1"/>
</dbReference>
<accession>A0A7J0DKT1</accession>
<dbReference type="PANTHER" id="PTHR48475:SF2">
    <property type="entry name" value="RIBONUCLEASE H"/>
    <property type="match status" value="1"/>
</dbReference>
<dbReference type="InterPro" id="IPR036397">
    <property type="entry name" value="RNaseH_sf"/>
</dbReference>
<evidence type="ECO:0008006" key="4">
    <source>
        <dbReference type="Google" id="ProtNLM"/>
    </source>
</evidence>
<reference evidence="3" key="1">
    <citation type="submission" date="2019-07" db="EMBL/GenBank/DDBJ databases">
        <title>De Novo Assembly of kiwifruit Actinidia rufa.</title>
        <authorList>
            <person name="Sugita-Konishi S."/>
            <person name="Sato K."/>
            <person name="Mori E."/>
            <person name="Abe Y."/>
            <person name="Kisaki G."/>
            <person name="Hamano K."/>
            <person name="Suezawa K."/>
            <person name="Otani M."/>
            <person name="Fukuda T."/>
            <person name="Manabe T."/>
            <person name="Gomi K."/>
            <person name="Tabuchi M."/>
            <person name="Akimitsu K."/>
            <person name="Kataoka I."/>
        </authorList>
    </citation>
    <scope>NUCLEOTIDE SEQUENCE [LARGE SCALE GENOMIC DNA]</scope>
    <source>
        <strain evidence="3">cv. Fuchu</strain>
    </source>
</reference>
<name>A0A7J0DKT1_9ERIC</name>
<evidence type="ECO:0000313" key="3">
    <source>
        <dbReference type="Proteomes" id="UP000585474"/>
    </source>
</evidence>
<dbReference type="InterPro" id="IPR012337">
    <property type="entry name" value="RNaseH-like_sf"/>
</dbReference>
<proteinExistence type="predicted"/>
<keyword evidence="3" id="KW-1185">Reference proteome</keyword>
<dbReference type="EMBL" id="BJWL01000278">
    <property type="protein sequence ID" value="GFS37343.1"/>
    <property type="molecule type" value="Genomic_DNA"/>
</dbReference>
<dbReference type="SUPFAM" id="SSF53098">
    <property type="entry name" value="Ribonuclease H-like"/>
    <property type="match status" value="1"/>
</dbReference>
<organism evidence="2 3">
    <name type="scientific">Actinidia rufa</name>
    <dbReference type="NCBI Taxonomy" id="165716"/>
    <lineage>
        <taxon>Eukaryota</taxon>
        <taxon>Viridiplantae</taxon>
        <taxon>Streptophyta</taxon>
        <taxon>Embryophyta</taxon>
        <taxon>Tracheophyta</taxon>
        <taxon>Spermatophyta</taxon>
        <taxon>Magnoliopsida</taxon>
        <taxon>eudicotyledons</taxon>
        <taxon>Gunneridae</taxon>
        <taxon>Pentapetalae</taxon>
        <taxon>asterids</taxon>
        <taxon>Ericales</taxon>
        <taxon>Actinidiaceae</taxon>
        <taxon>Actinidia</taxon>
    </lineage>
</organism>
<dbReference type="CDD" id="cd00303">
    <property type="entry name" value="retropepsin_like"/>
    <property type="match status" value="1"/>
</dbReference>
<dbReference type="GO" id="GO:0003676">
    <property type="term" value="F:nucleic acid binding"/>
    <property type="evidence" value="ECO:0007669"/>
    <property type="project" value="InterPro"/>
</dbReference>
<dbReference type="OrthoDB" id="1738821at2759"/>
<gene>
    <name evidence="2" type="ORF">Acr_00g0051440</name>
</gene>